<organism evidence="1 2">
    <name type="scientific">Fusarium solani subsp. cucurbitae</name>
    <name type="common">Neocosmosporum cucurbitae</name>
    <dbReference type="NCBI Taxonomy" id="2747967"/>
    <lineage>
        <taxon>Eukaryota</taxon>
        <taxon>Fungi</taxon>
        <taxon>Dikarya</taxon>
        <taxon>Ascomycota</taxon>
        <taxon>Pezizomycotina</taxon>
        <taxon>Sordariomycetes</taxon>
        <taxon>Hypocreomycetidae</taxon>
        <taxon>Hypocreales</taxon>
        <taxon>Nectriaceae</taxon>
        <taxon>Fusarium</taxon>
        <taxon>Fusarium solani species complex</taxon>
    </lineage>
</organism>
<sequence length="106" mass="12069">MTPASALHRHQSSFEGIIDYSLRPSLSSAHRASASRRFYQLINHFDGDKGSNDKYDELKLVRYTYEFSISQESKDHVLYALFASIAIPILVDEDIDLSDSTREAEL</sequence>
<dbReference type="Proteomes" id="UP000830768">
    <property type="component" value="Chromosome 12"/>
</dbReference>
<accession>A0ACD3ZPC3</accession>
<protein>
    <submittedName>
        <fullName evidence="1">Uncharacterized protein</fullName>
    </submittedName>
</protein>
<name>A0ACD3ZPC3_FUSSC</name>
<keyword evidence="2" id="KW-1185">Reference proteome</keyword>
<dbReference type="EMBL" id="CP090040">
    <property type="protein sequence ID" value="UPL03053.1"/>
    <property type="molecule type" value="Genomic_DNA"/>
</dbReference>
<evidence type="ECO:0000313" key="1">
    <source>
        <dbReference type="EMBL" id="UPL03053.1"/>
    </source>
</evidence>
<gene>
    <name evidence="1" type="ORF">LCI18_013987</name>
</gene>
<reference evidence="1" key="1">
    <citation type="submission" date="2021-11" db="EMBL/GenBank/DDBJ databases">
        <title>Fusarium solani-melongenae Genome sequencing and assembly.</title>
        <authorList>
            <person name="Xie S."/>
            <person name="Huang L."/>
            <person name="Zhang X."/>
        </authorList>
    </citation>
    <scope>NUCLEOTIDE SEQUENCE</scope>
    <source>
        <strain evidence="1">CRI 24-3</strain>
    </source>
</reference>
<evidence type="ECO:0000313" key="2">
    <source>
        <dbReference type="Proteomes" id="UP000830768"/>
    </source>
</evidence>
<proteinExistence type="predicted"/>